<gene>
    <name evidence="2" type="ORF">PLEPLA_LOCUS4540</name>
</gene>
<accession>A0A9N7YA11</accession>
<evidence type="ECO:0000256" key="1">
    <source>
        <dbReference type="SAM" id="MobiDB-lite"/>
    </source>
</evidence>
<dbReference type="AlphaFoldDB" id="A0A9N7YA11"/>
<organism evidence="2 3">
    <name type="scientific">Pleuronectes platessa</name>
    <name type="common">European plaice</name>
    <dbReference type="NCBI Taxonomy" id="8262"/>
    <lineage>
        <taxon>Eukaryota</taxon>
        <taxon>Metazoa</taxon>
        <taxon>Chordata</taxon>
        <taxon>Craniata</taxon>
        <taxon>Vertebrata</taxon>
        <taxon>Euteleostomi</taxon>
        <taxon>Actinopterygii</taxon>
        <taxon>Neopterygii</taxon>
        <taxon>Teleostei</taxon>
        <taxon>Neoteleostei</taxon>
        <taxon>Acanthomorphata</taxon>
        <taxon>Carangaria</taxon>
        <taxon>Pleuronectiformes</taxon>
        <taxon>Pleuronectoidei</taxon>
        <taxon>Pleuronectidae</taxon>
        <taxon>Pleuronectes</taxon>
    </lineage>
</organism>
<comment type="caution">
    <text evidence="2">The sequence shown here is derived from an EMBL/GenBank/DDBJ whole genome shotgun (WGS) entry which is preliminary data.</text>
</comment>
<dbReference type="Proteomes" id="UP001153269">
    <property type="component" value="Unassembled WGS sequence"/>
</dbReference>
<dbReference type="EMBL" id="CADEAL010000224">
    <property type="protein sequence ID" value="CAB1416749.1"/>
    <property type="molecule type" value="Genomic_DNA"/>
</dbReference>
<feature type="non-terminal residue" evidence="2">
    <location>
        <position position="1"/>
    </location>
</feature>
<reference evidence="2" key="1">
    <citation type="submission" date="2020-03" db="EMBL/GenBank/DDBJ databases">
        <authorList>
            <person name="Weist P."/>
        </authorList>
    </citation>
    <scope>NUCLEOTIDE SEQUENCE</scope>
</reference>
<evidence type="ECO:0000313" key="3">
    <source>
        <dbReference type="Proteomes" id="UP001153269"/>
    </source>
</evidence>
<sequence length="92" mass="9858">NCTPVKNKKVKHTAGSCVSMQGLRPSEAASRDWTVDKCVPPFQNVDPSQPSLRSNGFSADHYGLSRSPPPTNGILRGPPASEGRDPSIETQL</sequence>
<keyword evidence="3" id="KW-1185">Reference proteome</keyword>
<proteinExistence type="predicted"/>
<feature type="compositionally biased region" description="Basic and acidic residues" evidence="1">
    <location>
        <begin position="82"/>
        <end position="92"/>
    </location>
</feature>
<protein>
    <submittedName>
        <fullName evidence="2">Uncharacterized protein</fullName>
    </submittedName>
</protein>
<evidence type="ECO:0000313" key="2">
    <source>
        <dbReference type="EMBL" id="CAB1416749.1"/>
    </source>
</evidence>
<feature type="region of interest" description="Disordered" evidence="1">
    <location>
        <begin position="40"/>
        <end position="92"/>
    </location>
</feature>
<feature type="compositionally biased region" description="Polar residues" evidence="1">
    <location>
        <begin position="45"/>
        <end position="57"/>
    </location>
</feature>
<name>A0A9N7YA11_PLEPL</name>